<comment type="pathway">
    <text evidence="3 15">Cofactor biosynthesis; FMN biosynthesis; FMN from riboflavin (ATP route): step 1/1.</text>
</comment>
<evidence type="ECO:0000256" key="6">
    <source>
        <dbReference type="ARBA" id="ARBA00022679"/>
    </source>
</evidence>
<dbReference type="InterPro" id="IPR014729">
    <property type="entry name" value="Rossmann-like_a/b/a_fold"/>
</dbReference>
<proteinExistence type="inferred from homology"/>
<dbReference type="EC" id="2.7.1.26" evidence="15"/>
<comment type="caution">
    <text evidence="17">The sequence shown here is derived from an EMBL/GenBank/DDBJ whole genome shotgun (WGS) entry which is preliminary data.</text>
</comment>
<evidence type="ECO:0000256" key="13">
    <source>
        <dbReference type="ARBA" id="ARBA00047880"/>
    </source>
</evidence>
<evidence type="ECO:0000256" key="12">
    <source>
        <dbReference type="ARBA" id="ARBA00023268"/>
    </source>
</evidence>
<keyword evidence="6 15" id="KW-0808">Transferase</keyword>
<evidence type="ECO:0000256" key="11">
    <source>
        <dbReference type="ARBA" id="ARBA00022840"/>
    </source>
</evidence>
<dbReference type="STRING" id="71999.KPaMU14_08100"/>
<dbReference type="UniPathway" id="UPA00277">
    <property type="reaction ID" value="UER00407"/>
</dbReference>
<dbReference type="SUPFAM" id="SSF82114">
    <property type="entry name" value="Riboflavin kinase-like"/>
    <property type="match status" value="1"/>
</dbReference>
<dbReference type="PANTHER" id="PTHR22749:SF6">
    <property type="entry name" value="RIBOFLAVIN KINASE"/>
    <property type="match status" value="1"/>
</dbReference>
<evidence type="ECO:0000256" key="10">
    <source>
        <dbReference type="ARBA" id="ARBA00022827"/>
    </source>
</evidence>
<evidence type="ECO:0000256" key="4">
    <source>
        <dbReference type="ARBA" id="ARBA00022630"/>
    </source>
</evidence>
<gene>
    <name evidence="17" type="ORF">C884_02426</name>
</gene>
<dbReference type="GO" id="GO:0003919">
    <property type="term" value="F:FMN adenylyltransferase activity"/>
    <property type="evidence" value="ECO:0007669"/>
    <property type="project" value="UniProtKB-UniRule"/>
</dbReference>
<evidence type="ECO:0000259" key="16">
    <source>
        <dbReference type="SMART" id="SM00904"/>
    </source>
</evidence>
<evidence type="ECO:0000256" key="5">
    <source>
        <dbReference type="ARBA" id="ARBA00022643"/>
    </source>
</evidence>
<evidence type="ECO:0000313" key="17">
    <source>
        <dbReference type="EMBL" id="EME36819.1"/>
    </source>
</evidence>
<keyword evidence="8 15" id="KW-0547">Nucleotide-binding</keyword>
<keyword evidence="12" id="KW-0511">Multifunctional enzyme</keyword>
<keyword evidence="4 15" id="KW-0285">Flavoprotein</keyword>
<evidence type="ECO:0000256" key="1">
    <source>
        <dbReference type="ARBA" id="ARBA00002121"/>
    </source>
</evidence>
<dbReference type="InterPro" id="IPR015864">
    <property type="entry name" value="FAD_synthase"/>
</dbReference>
<dbReference type="CDD" id="cd02064">
    <property type="entry name" value="FAD_synthetase_N"/>
    <property type="match status" value="1"/>
</dbReference>
<dbReference type="NCBIfam" id="NF004160">
    <property type="entry name" value="PRK05627.1-3"/>
    <property type="match status" value="1"/>
</dbReference>
<dbReference type="GO" id="GO:0008531">
    <property type="term" value="F:riboflavin kinase activity"/>
    <property type="evidence" value="ECO:0007669"/>
    <property type="project" value="UniProtKB-UniRule"/>
</dbReference>
<evidence type="ECO:0000256" key="8">
    <source>
        <dbReference type="ARBA" id="ARBA00022741"/>
    </source>
</evidence>
<dbReference type="InterPro" id="IPR002606">
    <property type="entry name" value="Riboflavin_kinase_bac"/>
</dbReference>
<dbReference type="Pfam" id="PF06574">
    <property type="entry name" value="FAD_syn"/>
    <property type="match status" value="1"/>
</dbReference>
<organism evidence="17 18">
    <name type="scientific">Kocuria palustris PEL</name>
    <dbReference type="NCBI Taxonomy" id="1236550"/>
    <lineage>
        <taxon>Bacteria</taxon>
        <taxon>Bacillati</taxon>
        <taxon>Actinomycetota</taxon>
        <taxon>Actinomycetes</taxon>
        <taxon>Micrococcales</taxon>
        <taxon>Micrococcaceae</taxon>
        <taxon>Kocuria</taxon>
    </lineage>
</organism>
<evidence type="ECO:0000256" key="9">
    <source>
        <dbReference type="ARBA" id="ARBA00022777"/>
    </source>
</evidence>
<feature type="domain" description="Riboflavin kinase" evidence="16">
    <location>
        <begin position="212"/>
        <end position="343"/>
    </location>
</feature>
<protein>
    <recommendedName>
        <fullName evidence="15">Riboflavin biosynthesis protein</fullName>
    </recommendedName>
    <domain>
        <recommendedName>
            <fullName evidence="15">Riboflavin kinase</fullName>
            <ecNumber evidence="15">2.7.1.26</ecNumber>
        </recommendedName>
        <alternativeName>
            <fullName evidence="15">Flavokinase</fullName>
        </alternativeName>
    </domain>
    <domain>
        <recommendedName>
            <fullName evidence="15">FMN adenylyltransferase</fullName>
            <ecNumber evidence="15">2.7.7.2</ecNumber>
        </recommendedName>
        <alternativeName>
            <fullName evidence="15">FAD pyrophosphorylase</fullName>
        </alternativeName>
        <alternativeName>
            <fullName evidence="15">FAD synthase</fullName>
        </alternativeName>
    </domain>
</protein>
<reference evidence="17 18" key="1">
    <citation type="journal article" date="2014" name="Genome Announc.">
        <title>Draft Genome Sequence of Kocuria palustris PEL.</title>
        <authorList>
            <person name="Sharma G."/>
            <person name="Khatri I."/>
            <person name="Subramanian S."/>
        </authorList>
    </citation>
    <scope>NUCLEOTIDE SEQUENCE [LARGE SCALE GENOMIC DNA]</scope>
    <source>
        <strain evidence="17 18">PEL</strain>
    </source>
</reference>
<evidence type="ECO:0000256" key="7">
    <source>
        <dbReference type="ARBA" id="ARBA00022695"/>
    </source>
</evidence>
<dbReference type="AlphaFoldDB" id="M2YDY3"/>
<dbReference type="GO" id="GO:0005524">
    <property type="term" value="F:ATP binding"/>
    <property type="evidence" value="ECO:0007669"/>
    <property type="project" value="UniProtKB-UniRule"/>
</dbReference>
<name>M2YDY3_9MICC</name>
<keyword evidence="10 15" id="KW-0274">FAD</keyword>
<dbReference type="FunFam" id="2.40.30.30:FF:000003">
    <property type="entry name" value="Riboflavin biosynthesis protein"/>
    <property type="match status" value="1"/>
</dbReference>
<keyword evidence="5 15" id="KW-0288">FMN</keyword>
<dbReference type="PIRSF" id="PIRSF004491">
    <property type="entry name" value="FAD_Synth"/>
    <property type="match status" value="1"/>
</dbReference>
<dbReference type="Gene3D" id="3.40.50.620">
    <property type="entry name" value="HUPs"/>
    <property type="match status" value="1"/>
</dbReference>
<comment type="catalytic activity">
    <reaction evidence="13 15">
        <text>riboflavin + ATP = FMN + ADP + H(+)</text>
        <dbReference type="Rhea" id="RHEA:14357"/>
        <dbReference type="ChEBI" id="CHEBI:15378"/>
        <dbReference type="ChEBI" id="CHEBI:30616"/>
        <dbReference type="ChEBI" id="CHEBI:57986"/>
        <dbReference type="ChEBI" id="CHEBI:58210"/>
        <dbReference type="ChEBI" id="CHEBI:456216"/>
        <dbReference type="EC" id="2.7.1.26"/>
    </reaction>
</comment>
<dbReference type="PANTHER" id="PTHR22749">
    <property type="entry name" value="RIBOFLAVIN KINASE/FMN ADENYLYLTRANSFERASE"/>
    <property type="match status" value="1"/>
</dbReference>
<evidence type="ECO:0000256" key="14">
    <source>
        <dbReference type="ARBA" id="ARBA00049494"/>
    </source>
</evidence>
<dbReference type="SMART" id="SM00904">
    <property type="entry name" value="Flavokinase"/>
    <property type="match status" value="1"/>
</dbReference>
<keyword evidence="9 15" id="KW-0418">Kinase</keyword>
<dbReference type="Pfam" id="PF01687">
    <property type="entry name" value="Flavokinase"/>
    <property type="match status" value="1"/>
</dbReference>
<dbReference type="InterPro" id="IPR023468">
    <property type="entry name" value="Riboflavin_kinase"/>
</dbReference>
<dbReference type="RefSeq" id="WP_006214486.1">
    <property type="nucleotide sequence ID" value="NZ_ANHZ02000008.1"/>
</dbReference>
<evidence type="ECO:0000313" key="18">
    <source>
        <dbReference type="Proteomes" id="UP000009877"/>
    </source>
</evidence>
<sequence length="354" mass="38807">MHDLSELPEDLGPCVVTVGNFDGVHRGHQEVLGMVVERAQREGASSVVLTFDPHPALVHRPDQYRGQIMGTSDKLDAMEQLGVDAVLVQHYDLAFASQDPLEFMRRYLLRGLRACCVVVGADARFGRGNQGDVSALRRFGAEHGFDVVVVEDLECCGTVPAQLRTTNLPLVGVDGPVSSQEDTDHDPEDRRISSTWIRERLIAGDVEDAARLLGRPHRMRGTVVHGAARGRELGFPTANLAPDSDGYIPADGVYAGWLTDASGQRWPVAVSVGSNPTFEGVSRVVEAHVIDRPRERVEDFDLYGQEVIVEFIARLRGMVAYEGVEKLVQQMSLDVENTRKILAQHPEGMADVAP</sequence>
<dbReference type="EC" id="2.7.7.2" evidence="15"/>
<dbReference type="InterPro" id="IPR023465">
    <property type="entry name" value="Riboflavin_kinase_dom_sf"/>
</dbReference>
<comment type="pathway">
    <text evidence="2 15">Cofactor biosynthesis; FAD biosynthesis; FAD from FMN: step 1/1.</text>
</comment>
<dbReference type="EMBL" id="ANHZ02000008">
    <property type="protein sequence ID" value="EME36819.1"/>
    <property type="molecule type" value="Genomic_DNA"/>
</dbReference>
<dbReference type="Gene3D" id="2.40.30.30">
    <property type="entry name" value="Riboflavin kinase-like"/>
    <property type="match status" value="1"/>
</dbReference>
<comment type="catalytic activity">
    <reaction evidence="14 15">
        <text>FMN + ATP + H(+) = FAD + diphosphate</text>
        <dbReference type="Rhea" id="RHEA:17237"/>
        <dbReference type="ChEBI" id="CHEBI:15378"/>
        <dbReference type="ChEBI" id="CHEBI:30616"/>
        <dbReference type="ChEBI" id="CHEBI:33019"/>
        <dbReference type="ChEBI" id="CHEBI:57692"/>
        <dbReference type="ChEBI" id="CHEBI:58210"/>
        <dbReference type="EC" id="2.7.7.2"/>
    </reaction>
</comment>
<dbReference type="GO" id="GO:0009398">
    <property type="term" value="P:FMN biosynthetic process"/>
    <property type="evidence" value="ECO:0007669"/>
    <property type="project" value="UniProtKB-UniRule"/>
</dbReference>
<dbReference type="GO" id="GO:0006747">
    <property type="term" value="P:FAD biosynthetic process"/>
    <property type="evidence" value="ECO:0007669"/>
    <property type="project" value="UniProtKB-UniRule"/>
</dbReference>
<accession>M2YDY3</accession>
<keyword evidence="18" id="KW-1185">Reference proteome</keyword>
<keyword evidence="7 15" id="KW-0548">Nucleotidyltransferase</keyword>
<dbReference type="SUPFAM" id="SSF52374">
    <property type="entry name" value="Nucleotidylyl transferase"/>
    <property type="match status" value="1"/>
</dbReference>
<dbReference type="GO" id="GO:0009231">
    <property type="term" value="P:riboflavin biosynthetic process"/>
    <property type="evidence" value="ECO:0007669"/>
    <property type="project" value="InterPro"/>
</dbReference>
<comment type="function">
    <text evidence="1">Catalyzes the phosphorylation of riboflavin to FMN followed by the adenylation of FMN to FAD.</text>
</comment>
<evidence type="ECO:0000256" key="15">
    <source>
        <dbReference type="PIRNR" id="PIRNR004491"/>
    </source>
</evidence>
<evidence type="ECO:0000256" key="3">
    <source>
        <dbReference type="ARBA" id="ARBA00005201"/>
    </source>
</evidence>
<evidence type="ECO:0000256" key="2">
    <source>
        <dbReference type="ARBA" id="ARBA00004726"/>
    </source>
</evidence>
<dbReference type="Proteomes" id="UP000009877">
    <property type="component" value="Unassembled WGS sequence"/>
</dbReference>
<comment type="similarity">
    <text evidence="15">Belongs to the ribF family.</text>
</comment>
<dbReference type="UniPathway" id="UPA00276">
    <property type="reaction ID" value="UER00406"/>
</dbReference>
<dbReference type="InterPro" id="IPR015865">
    <property type="entry name" value="Riboflavin_kinase_bac/euk"/>
</dbReference>
<keyword evidence="11 15" id="KW-0067">ATP-binding</keyword>